<organism evidence="2 3">
    <name type="scientific">Thiomicrorhabdus marina</name>
    <dbReference type="NCBI Taxonomy" id="2818442"/>
    <lineage>
        <taxon>Bacteria</taxon>
        <taxon>Pseudomonadati</taxon>
        <taxon>Pseudomonadota</taxon>
        <taxon>Gammaproteobacteria</taxon>
        <taxon>Thiotrichales</taxon>
        <taxon>Piscirickettsiaceae</taxon>
        <taxon>Thiomicrorhabdus</taxon>
    </lineage>
</organism>
<protein>
    <recommendedName>
        <fullName evidence="4">DUF2846 domain-containing protein</fullName>
    </recommendedName>
</protein>
<accession>A0ABS3Q2S6</accession>
<dbReference type="PROSITE" id="PS51257">
    <property type="entry name" value="PROKAR_LIPOPROTEIN"/>
    <property type="match status" value="1"/>
</dbReference>
<proteinExistence type="predicted"/>
<comment type="caution">
    <text evidence="2">The sequence shown here is derived from an EMBL/GenBank/DDBJ whole genome shotgun (WGS) entry which is preliminary data.</text>
</comment>
<feature type="signal peptide" evidence="1">
    <location>
        <begin position="1"/>
        <end position="18"/>
    </location>
</feature>
<reference evidence="2 3" key="1">
    <citation type="submission" date="2021-03" db="EMBL/GenBank/DDBJ databases">
        <title>Thiomicrorhabdus sp.nov.,novel sulfur-oxidizing bacteria isolated from coastal sediment.</title>
        <authorList>
            <person name="Liu X."/>
        </authorList>
    </citation>
    <scope>NUCLEOTIDE SEQUENCE [LARGE SCALE GENOMIC DNA]</scope>
    <source>
        <strain evidence="2 3">6S2-11</strain>
    </source>
</reference>
<name>A0ABS3Q2S6_9GAMM</name>
<dbReference type="RefSeq" id="WP_208148063.1">
    <property type="nucleotide sequence ID" value="NZ_JAGETV010000004.1"/>
</dbReference>
<evidence type="ECO:0008006" key="4">
    <source>
        <dbReference type="Google" id="ProtNLM"/>
    </source>
</evidence>
<gene>
    <name evidence="2" type="ORF">J3998_03530</name>
</gene>
<evidence type="ECO:0000313" key="2">
    <source>
        <dbReference type="EMBL" id="MBO1926638.1"/>
    </source>
</evidence>
<evidence type="ECO:0000256" key="1">
    <source>
        <dbReference type="SAM" id="SignalP"/>
    </source>
</evidence>
<sequence>MKNIKLLGFATIISLGLAASGCTTVNYAPPAEKQAVIEGLVPAGKSSVYIIRGENDKSKIHGTQVEIGDIEVETYGMTFKRVDVNPGNTTIQVDLPQLTATEAEVNVNLVAGQKYYFELIRTPRLVIGPKTELIRLSPTEALSLMNAVNYTVTE</sequence>
<dbReference type="Proteomes" id="UP000664835">
    <property type="component" value="Unassembled WGS sequence"/>
</dbReference>
<evidence type="ECO:0000313" key="3">
    <source>
        <dbReference type="Proteomes" id="UP000664835"/>
    </source>
</evidence>
<feature type="chain" id="PRO_5046936647" description="DUF2846 domain-containing protein" evidence="1">
    <location>
        <begin position="19"/>
        <end position="154"/>
    </location>
</feature>
<keyword evidence="3" id="KW-1185">Reference proteome</keyword>
<dbReference type="EMBL" id="JAGETV010000004">
    <property type="protein sequence ID" value="MBO1926638.1"/>
    <property type="molecule type" value="Genomic_DNA"/>
</dbReference>
<keyword evidence="1" id="KW-0732">Signal</keyword>